<organism evidence="3 4">
    <name type="scientific">Triticum turgidum subsp. durum</name>
    <name type="common">Durum wheat</name>
    <name type="synonym">Triticum durum</name>
    <dbReference type="NCBI Taxonomy" id="4567"/>
    <lineage>
        <taxon>Eukaryota</taxon>
        <taxon>Viridiplantae</taxon>
        <taxon>Streptophyta</taxon>
        <taxon>Embryophyta</taxon>
        <taxon>Tracheophyta</taxon>
        <taxon>Spermatophyta</taxon>
        <taxon>Magnoliopsida</taxon>
        <taxon>Liliopsida</taxon>
        <taxon>Poales</taxon>
        <taxon>Poaceae</taxon>
        <taxon>BOP clade</taxon>
        <taxon>Pooideae</taxon>
        <taxon>Triticodae</taxon>
        <taxon>Triticeae</taxon>
        <taxon>Triticinae</taxon>
        <taxon>Triticum</taxon>
    </lineage>
</organism>
<dbReference type="Gene3D" id="3.30.420.10">
    <property type="entry name" value="Ribonuclease H-like superfamily/Ribonuclease H"/>
    <property type="match status" value="1"/>
</dbReference>
<evidence type="ECO:0000313" key="4">
    <source>
        <dbReference type="Proteomes" id="UP000324705"/>
    </source>
</evidence>
<feature type="chain" id="PRO_5040253336" description="RNase H type-1 domain-containing protein" evidence="1">
    <location>
        <begin position="25"/>
        <end position="136"/>
    </location>
</feature>
<gene>
    <name evidence="3" type="ORF">TRITD_7Av1G090450</name>
</gene>
<dbReference type="InterPro" id="IPR036397">
    <property type="entry name" value="RNaseH_sf"/>
</dbReference>
<name>A0A9R1BM92_TRITD</name>
<evidence type="ECO:0000256" key="1">
    <source>
        <dbReference type="SAM" id="SignalP"/>
    </source>
</evidence>
<feature type="signal peptide" evidence="1">
    <location>
        <begin position="1"/>
        <end position="24"/>
    </location>
</feature>
<dbReference type="InterPro" id="IPR044730">
    <property type="entry name" value="RNase_H-like_dom_plant"/>
</dbReference>
<keyword evidence="4" id="KW-1185">Reference proteome</keyword>
<dbReference type="SUPFAM" id="SSF53098">
    <property type="entry name" value="Ribonuclease H-like"/>
    <property type="match status" value="1"/>
</dbReference>
<accession>A0A9R1BM92</accession>
<dbReference type="Gramene" id="TRITD7Av1G090450.1">
    <property type="protein sequence ID" value="TRITD7Av1G090450.1"/>
    <property type="gene ID" value="TRITD7Av1G090450"/>
</dbReference>
<dbReference type="GO" id="GO:0003676">
    <property type="term" value="F:nucleic acid binding"/>
    <property type="evidence" value="ECO:0007669"/>
    <property type="project" value="InterPro"/>
</dbReference>
<dbReference type="EMBL" id="LT934123">
    <property type="protein sequence ID" value="VAI73892.1"/>
    <property type="molecule type" value="Genomic_DNA"/>
</dbReference>
<keyword evidence="1" id="KW-0732">Signal</keyword>
<reference evidence="3 4" key="1">
    <citation type="submission" date="2017-09" db="EMBL/GenBank/DDBJ databases">
        <authorList>
            <consortium name="International Durum Wheat Genome Sequencing Consortium (IDWGSC)"/>
            <person name="Milanesi L."/>
        </authorList>
    </citation>
    <scope>NUCLEOTIDE SEQUENCE [LARGE SCALE GENOMIC DNA]</scope>
    <source>
        <strain evidence="4">cv. Svevo</strain>
    </source>
</reference>
<evidence type="ECO:0000259" key="2">
    <source>
        <dbReference type="Pfam" id="PF13456"/>
    </source>
</evidence>
<sequence length="136" mass="15552">MILRDHKGTVIFAAIRMLFNCVDALEAEAAAMDEGLRLALHWTNSPLVVEMDCAELLQMIQSRDVDRSRYVHHIREIRRILTQERNISLAKISRHANEASHTLACMGRSQQRTACWLRNFPDEIASIVNSECNHLA</sequence>
<feature type="domain" description="RNase H type-1" evidence="2">
    <location>
        <begin position="1"/>
        <end position="106"/>
    </location>
</feature>
<dbReference type="PANTHER" id="PTHR47723:SF24">
    <property type="entry name" value="RNASE H TYPE-1 DOMAIN-CONTAINING PROTEIN"/>
    <property type="match status" value="1"/>
</dbReference>
<evidence type="ECO:0000313" key="3">
    <source>
        <dbReference type="EMBL" id="VAI73892.1"/>
    </source>
</evidence>
<dbReference type="Proteomes" id="UP000324705">
    <property type="component" value="Chromosome 7A"/>
</dbReference>
<dbReference type="PANTHER" id="PTHR47723">
    <property type="entry name" value="OS05G0353850 PROTEIN"/>
    <property type="match status" value="1"/>
</dbReference>
<protein>
    <recommendedName>
        <fullName evidence="2">RNase H type-1 domain-containing protein</fullName>
    </recommendedName>
</protein>
<dbReference type="AlphaFoldDB" id="A0A9R1BM92"/>
<dbReference type="OMA" id="WTMLPFE"/>
<dbReference type="InterPro" id="IPR012337">
    <property type="entry name" value="RNaseH-like_sf"/>
</dbReference>
<dbReference type="InterPro" id="IPR002156">
    <property type="entry name" value="RNaseH_domain"/>
</dbReference>
<proteinExistence type="predicted"/>
<dbReference type="Pfam" id="PF13456">
    <property type="entry name" value="RVT_3"/>
    <property type="match status" value="1"/>
</dbReference>
<dbReference type="GO" id="GO:0004523">
    <property type="term" value="F:RNA-DNA hybrid ribonuclease activity"/>
    <property type="evidence" value="ECO:0007669"/>
    <property type="project" value="InterPro"/>
</dbReference>
<dbReference type="CDD" id="cd06222">
    <property type="entry name" value="RNase_H_like"/>
    <property type="match status" value="1"/>
</dbReference>
<dbReference type="InterPro" id="IPR053151">
    <property type="entry name" value="RNase_H-like"/>
</dbReference>